<evidence type="ECO:0000256" key="2">
    <source>
        <dbReference type="ARBA" id="ARBA00010072"/>
    </source>
</evidence>
<dbReference type="NCBIfam" id="TIGR01726">
    <property type="entry name" value="HEQRo_perm_3TM"/>
    <property type="match status" value="1"/>
</dbReference>
<dbReference type="RefSeq" id="WP_047754839.1">
    <property type="nucleotide sequence ID" value="NZ_CAJUHA010000017.1"/>
</dbReference>
<keyword evidence="6" id="KW-0029">Amino-acid transport</keyword>
<dbReference type="InterPro" id="IPR035906">
    <property type="entry name" value="MetI-like_sf"/>
</dbReference>
<evidence type="ECO:0000313" key="11">
    <source>
        <dbReference type="EMBL" id="AKI97704.1"/>
    </source>
</evidence>
<dbReference type="PANTHER" id="PTHR30614:SF20">
    <property type="entry name" value="GLUTAMINE TRANSPORT SYSTEM PERMEASE PROTEIN GLNP"/>
    <property type="match status" value="1"/>
</dbReference>
<dbReference type="GO" id="GO:0022857">
    <property type="term" value="F:transmembrane transporter activity"/>
    <property type="evidence" value="ECO:0007669"/>
    <property type="project" value="InterPro"/>
</dbReference>
<sequence length="244" mass="26954">MRRNFARALSILIFLAIATIIYLSLSKVYPFNWSVIIRYSKLFVDGILMTLKISGFSLGLSLVIGMTIALARVSRVEIFKELGTLYVWFFRNMPLLVIILLVYYGMGSVLNIDRFLAGVISLSLFEGAYVAEIFRAGIEAVPPGEIEAGAALGFYNYQIMGSIILPQAFRISIPPLIGQLISLVKDSSLVSVIALGDITMRARQIGTQTLATLEAYLILAGIYLLMTSTLSVLGRYLERRLAIP</sequence>
<feature type="transmembrane region" description="Helical" evidence="9">
    <location>
        <begin position="85"/>
        <end position="106"/>
    </location>
</feature>
<dbReference type="STRING" id="1330330.IX53_07615"/>
<evidence type="ECO:0000256" key="4">
    <source>
        <dbReference type="ARBA" id="ARBA00022475"/>
    </source>
</evidence>
<evidence type="ECO:0000256" key="6">
    <source>
        <dbReference type="ARBA" id="ARBA00022970"/>
    </source>
</evidence>
<dbReference type="GO" id="GO:0006865">
    <property type="term" value="P:amino acid transport"/>
    <property type="evidence" value="ECO:0007669"/>
    <property type="project" value="UniProtKB-KW"/>
</dbReference>
<keyword evidence="3 9" id="KW-0813">Transport</keyword>
<dbReference type="PROSITE" id="PS50928">
    <property type="entry name" value="ABC_TM1"/>
    <property type="match status" value="1"/>
</dbReference>
<dbReference type="InterPro" id="IPR000515">
    <property type="entry name" value="MetI-like"/>
</dbReference>
<dbReference type="FunFam" id="1.10.3720.10:FF:000033">
    <property type="entry name" value="Polar amino acid ABC transporter permease"/>
    <property type="match status" value="1"/>
</dbReference>
<dbReference type="SUPFAM" id="SSF161098">
    <property type="entry name" value="MetI-like"/>
    <property type="match status" value="1"/>
</dbReference>
<gene>
    <name evidence="11" type="ORF">IX53_07615</name>
</gene>
<dbReference type="KEGG" id="kpf:IX53_07615"/>
<dbReference type="OrthoDB" id="9811552at2"/>
<evidence type="ECO:0000256" key="9">
    <source>
        <dbReference type="RuleBase" id="RU363032"/>
    </source>
</evidence>
<evidence type="ECO:0000313" key="12">
    <source>
        <dbReference type="Proteomes" id="UP000035159"/>
    </source>
</evidence>
<comment type="similarity">
    <text evidence="2">Belongs to the binding-protein-dependent transport system permease family. HisMQ subfamily.</text>
</comment>
<dbReference type="InterPro" id="IPR010065">
    <property type="entry name" value="AA_ABC_transptr_permease_3TM"/>
</dbReference>
<evidence type="ECO:0000256" key="1">
    <source>
        <dbReference type="ARBA" id="ARBA00004651"/>
    </source>
</evidence>
<dbReference type="InterPro" id="IPR043429">
    <property type="entry name" value="ArtM/GltK/GlnP/TcyL/YhdX-like"/>
</dbReference>
<dbReference type="CDD" id="cd06261">
    <property type="entry name" value="TM_PBP2"/>
    <property type="match status" value="1"/>
</dbReference>
<dbReference type="Pfam" id="PF00528">
    <property type="entry name" value="BPD_transp_1"/>
    <property type="match status" value="1"/>
</dbReference>
<dbReference type="PATRIC" id="fig|1330330.3.peg.1541"/>
<dbReference type="Proteomes" id="UP000035159">
    <property type="component" value="Chromosome"/>
</dbReference>
<accession>A0A0G2ZDR2</accession>
<keyword evidence="8 9" id="KW-0472">Membrane</keyword>
<proteinExistence type="inferred from homology"/>
<evidence type="ECO:0000256" key="8">
    <source>
        <dbReference type="ARBA" id="ARBA00023136"/>
    </source>
</evidence>
<keyword evidence="12" id="KW-1185">Reference proteome</keyword>
<protein>
    <submittedName>
        <fullName evidence="11">Polar amino acid ABC transporter permease</fullName>
    </submittedName>
</protein>
<dbReference type="EMBL" id="CP011232">
    <property type="protein sequence ID" value="AKI97704.1"/>
    <property type="molecule type" value="Genomic_DNA"/>
</dbReference>
<keyword evidence="7 9" id="KW-1133">Transmembrane helix</keyword>
<evidence type="ECO:0000256" key="3">
    <source>
        <dbReference type="ARBA" id="ARBA00022448"/>
    </source>
</evidence>
<keyword evidence="5 9" id="KW-0812">Transmembrane</keyword>
<dbReference type="AlphaFoldDB" id="A0A0G2ZDR2"/>
<feature type="domain" description="ABC transmembrane type-1" evidence="10">
    <location>
        <begin position="47"/>
        <end position="234"/>
    </location>
</feature>
<keyword evidence="4" id="KW-1003">Cell membrane</keyword>
<dbReference type="GO" id="GO:0043190">
    <property type="term" value="C:ATP-binding cassette (ABC) transporter complex"/>
    <property type="evidence" value="ECO:0007669"/>
    <property type="project" value="InterPro"/>
</dbReference>
<organism evidence="11 12">
    <name type="scientific">Kosmotoga pacifica</name>
    <dbReference type="NCBI Taxonomy" id="1330330"/>
    <lineage>
        <taxon>Bacteria</taxon>
        <taxon>Thermotogati</taxon>
        <taxon>Thermotogota</taxon>
        <taxon>Thermotogae</taxon>
        <taxon>Kosmotogales</taxon>
        <taxon>Kosmotogaceae</taxon>
        <taxon>Kosmotoga</taxon>
    </lineage>
</organism>
<comment type="subcellular location">
    <subcellularLocation>
        <location evidence="1 9">Cell membrane</location>
        <topology evidence="1 9">Multi-pass membrane protein</topology>
    </subcellularLocation>
</comment>
<feature type="transmembrane region" description="Helical" evidence="9">
    <location>
        <begin position="50"/>
        <end position="73"/>
    </location>
</feature>
<name>A0A0G2ZDR2_9BACT</name>
<dbReference type="Gene3D" id="1.10.3720.10">
    <property type="entry name" value="MetI-like"/>
    <property type="match status" value="1"/>
</dbReference>
<feature type="transmembrane region" description="Helical" evidence="9">
    <location>
        <begin position="215"/>
        <end position="237"/>
    </location>
</feature>
<evidence type="ECO:0000256" key="7">
    <source>
        <dbReference type="ARBA" id="ARBA00022989"/>
    </source>
</evidence>
<evidence type="ECO:0000259" key="10">
    <source>
        <dbReference type="PROSITE" id="PS50928"/>
    </source>
</evidence>
<dbReference type="PANTHER" id="PTHR30614">
    <property type="entry name" value="MEMBRANE COMPONENT OF AMINO ACID ABC TRANSPORTER"/>
    <property type="match status" value="1"/>
</dbReference>
<evidence type="ECO:0000256" key="5">
    <source>
        <dbReference type="ARBA" id="ARBA00022692"/>
    </source>
</evidence>
<reference evidence="11 12" key="1">
    <citation type="submission" date="2015-04" db="EMBL/GenBank/DDBJ databases">
        <title>Complete Genome Sequence of Kosmotoga pacifica SLHLJ1.</title>
        <authorList>
            <person name="Jiang L.J."/>
            <person name="Shao Z.Z."/>
            <person name="Jebbar M."/>
        </authorList>
    </citation>
    <scope>NUCLEOTIDE SEQUENCE [LARGE SCALE GENOMIC DNA]</scope>
    <source>
        <strain evidence="11 12">SLHLJ1</strain>
    </source>
</reference>